<comment type="caution">
    <text evidence="11">The sequence shown here is derived from an EMBL/GenBank/DDBJ whole genome shotgun (WGS) entry which is preliminary data.</text>
</comment>
<dbReference type="HAMAP" id="MF_01471">
    <property type="entry name" value="Cas2"/>
    <property type="match status" value="1"/>
</dbReference>
<accession>A0ABV1TWN4</accession>
<keyword evidence="7 9" id="KW-0460">Magnesium</keyword>
<evidence type="ECO:0000256" key="5">
    <source>
        <dbReference type="ARBA" id="ARBA00022759"/>
    </source>
</evidence>
<sequence>MVPRRPRYFFLVAYDIADNNRREEVSDLLSGHGPRVQYSVFEVALPSKAATARLRAALKKLIDPEEDQIRLYPLSAPGLNEITILGNRRLEERADFWIV</sequence>
<comment type="subunit">
    <text evidence="9">Homodimer, forms a heterotetramer with a Cas1 homodimer.</text>
</comment>
<comment type="cofactor">
    <cofactor evidence="1 9">
        <name>Mg(2+)</name>
        <dbReference type="ChEBI" id="CHEBI:18420"/>
    </cofactor>
</comment>
<evidence type="ECO:0000256" key="8">
    <source>
        <dbReference type="ARBA" id="ARBA00023118"/>
    </source>
</evidence>
<evidence type="ECO:0000256" key="4">
    <source>
        <dbReference type="ARBA" id="ARBA00022723"/>
    </source>
</evidence>
<evidence type="ECO:0000256" key="3">
    <source>
        <dbReference type="ARBA" id="ARBA00022722"/>
    </source>
</evidence>
<dbReference type="GO" id="GO:0004519">
    <property type="term" value="F:endonuclease activity"/>
    <property type="evidence" value="ECO:0007669"/>
    <property type="project" value="UniProtKB-KW"/>
</dbReference>
<dbReference type="EC" id="3.1.-.-" evidence="9"/>
<evidence type="ECO:0000256" key="9">
    <source>
        <dbReference type="HAMAP-Rule" id="MF_01471"/>
    </source>
</evidence>
<comment type="function">
    <text evidence="9">CRISPR (clustered regularly interspaced short palindromic repeat), is an adaptive immune system that provides protection against mobile genetic elements (viruses, transposable elements and conjugative plasmids). CRISPR clusters contain sequences complementary to antecedent mobile elements and target invading nucleic acids. CRISPR clusters are transcribed and processed into CRISPR RNA (crRNA). Functions as a ssRNA-specific endoribonuclease. Involved in the integration of spacer DNA into the CRISPR cassette.</text>
</comment>
<proteinExistence type="inferred from homology"/>
<dbReference type="SUPFAM" id="SSF143430">
    <property type="entry name" value="TTP0101/SSO1404-like"/>
    <property type="match status" value="1"/>
</dbReference>
<dbReference type="EMBL" id="JBEOZM010000054">
    <property type="protein sequence ID" value="MER6274453.1"/>
    <property type="molecule type" value="Genomic_DNA"/>
</dbReference>
<keyword evidence="6 9" id="KW-0378">Hydrolase</keyword>
<name>A0ABV1TWN4_9ACTN</name>
<dbReference type="Pfam" id="PF09827">
    <property type="entry name" value="CRISPR_Cas2"/>
    <property type="match status" value="1"/>
</dbReference>
<dbReference type="Proteomes" id="UP001490365">
    <property type="component" value="Unassembled WGS sequence"/>
</dbReference>
<dbReference type="PIRSF" id="PIRSF032582">
    <property type="entry name" value="Cas2"/>
    <property type="match status" value="1"/>
</dbReference>
<evidence type="ECO:0000256" key="6">
    <source>
        <dbReference type="ARBA" id="ARBA00022801"/>
    </source>
</evidence>
<evidence type="ECO:0000313" key="11">
    <source>
        <dbReference type="EMBL" id="MER6274453.1"/>
    </source>
</evidence>
<dbReference type="InterPro" id="IPR019199">
    <property type="entry name" value="Virulence_VapD/CRISPR_Cas2"/>
</dbReference>
<evidence type="ECO:0000313" key="12">
    <source>
        <dbReference type="Proteomes" id="UP001490365"/>
    </source>
</evidence>
<dbReference type="InterPro" id="IPR021127">
    <property type="entry name" value="CRISPR_associated_Cas2"/>
</dbReference>
<protein>
    <recommendedName>
        <fullName evidence="9">CRISPR-associated endoribonuclease Cas2</fullName>
        <ecNumber evidence="9">3.1.-.-</ecNumber>
    </recommendedName>
</protein>
<reference evidence="11 12" key="1">
    <citation type="submission" date="2024-06" db="EMBL/GenBank/DDBJ databases">
        <title>The Natural Products Discovery Center: Release of the First 8490 Sequenced Strains for Exploring Actinobacteria Biosynthetic Diversity.</title>
        <authorList>
            <person name="Kalkreuter E."/>
            <person name="Kautsar S.A."/>
            <person name="Yang D."/>
            <person name="Bader C.D."/>
            <person name="Teijaro C.N."/>
            <person name="Fluegel L."/>
            <person name="Davis C.M."/>
            <person name="Simpson J.R."/>
            <person name="Lauterbach L."/>
            <person name="Steele A.D."/>
            <person name="Gui C."/>
            <person name="Meng S."/>
            <person name="Li G."/>
            <person name="Viehrig K."/>
            <person name="Ye F."/>
            <person name="Su P."/>
            <person name="Kiefer A.F."/>
            <person name="Nichols A."/>
            <person name="Cepeda A.J."/>
            <person name="Yan W."/>
            <person name="Fan B."/>
            <person name="Jiang Y."/>
            <person name="Adhikari A."/>
            <person name="Zheng C.-J."/>
            <person name="Schuster L."/>
            <person name="Cowan T.M."/>
            <person name="Smanski M.J."/>
            <person name="Chevrette M.G."/>
            <person name="De Carvalho L.P.S."/>
            <person name="Shen B."/>
        </authorList>
    </citation>
    <scope>NUCLEOTIDE SEQUENCE [LARGE SCALE GENOMIC DNA]</scope>
    <source>
        <strain evidence="11 12">NPDC001694</strain>
    </source>
</reference>
<keyword evidence="12" id="KW-1185">Reference proteome</keyword>
<gene>
    <name evidence="9 11" type="primary">cas2</name>
    <name evidence="11" type="ORF">ABT211_45600</name>
</gene>
<evidence type="ECO:0000256" key="10">
    <source>
        <dbReference type="PIRNR" id="PIRNR032582"/>
    </source>
</evidence>
<dbReference type="PANTHER" id="PTHR34405:SF3">
    <property type="entry name" value="CRISPR-ASSOCIATED ENDORIBONUCLEASE CAS2 3"/>
    <property type="match status" value="1"/>
</dbReference>
<evidence type="ECO:0000256" key="7">
    <source>
        <dbReference type="ARBA" id="ARBA00022842"/>
    </source>
</evidence>
<keyword evidence="5 9" id="KW-0255">Endonuclease</keyword>
<dbReference type="PANTHER" id="PTHR34405">
    <property type="entry name" value="CRISPR-ASSOCIATED ENDORIBONUCLEASE CAS2"/>
    <property type="match status" value="1"/>
</dbReference>
<keyword evidence="3 9" id="KW-0540">Nuclease</keyword>
<keyword evidence="4 9" id="KW-0479">Metal-binding</keyword>
<dbReference type="CDD" id="cd09725">
    <property type="entry name" value="Cas2_I_II_III"/>
    <property type="match status" value="1"/>
</dbReference>
<dbReference type="RefSeq" id="WP_351962668.1">
    <property type="nucleotide sequence ID" value="NZ_JBEOZM010000054.1"/>
</dbReference>
<evidence type="ECO:0000256" key="1">
    <source>
        <dbReference type="ARBA" id="ARBA00001946"/>
    </source>
</evidence>
<evidence type="ECO:0000256" key="2">
    <source>
        <dbReference type="ARBA" id="ARBA00009959"/>
    </source>
</evidence>
<feature type="binding site" evidence="9">
    <location>
        <position position="15"/>
    </location>
    <ligand>
        <name>Mg(2+)</name>
        <dbReference type="ChEBI" id="CHEBI:18420"/>
        <note>catalytic</note>
    </ligand>
</feature>
<comment type="similarity">
    <text evidence="2 9 10">Belongs to the CRISPR-associated endoribonuclease Cas2 protein family.</text>
</comment>
<dbReference type="NCBIfam" id="TIGR01573">
    <property type="entry name" value="cas2"/>
    <property type="match status" value="1"/>
</dbReference>
<keyword evidence="8 9" id="KW-0051">Antiviral defense</keyword>
<organism evidence="11 12">
    <name type="scientific">Streptomyces sp. 900105755</name>
    <dbReference type="NCBI Taxonomy" id="3154389"/>
    <lineage>
        <taxon>Bacteria</taxon>
        <taxon>Bacillati</taxon>
        <taxon>Actinomycetota</taxon>
        <taxon>Actinomycetes</taxon>
        <taxon>Kitasatosporales</taxon>
        <taxon>Streptomycetaceae</taxon>
        <taxon>Streptomyces</taxon>
    </lineage>
</organism>
<dbReference type="Gene3D" id="3.30.70.240">
    <property type="match status" value="1"/>
</dbReference>